<dbReference type="Proteomes" id="UP000265520">
    <property type="component" value="Unassembled WGS sequence"/>
</dbReference>
<organism evidence="1 2">
    <name type="scientific">Trifolium medium</name>
    <dbReference type="NCBI Taxonomy" id="97028"/>
    <lineage>
        <taxon>Eukaryota</taxon>
        <taxon>Viridiplantae</taxon>
        <taxon>Streptophyta</taxon>
        <taxon>Embryophyta</taxon>
        <taxon>Tracheophyta</taxon>
        <taxon>Spermatophyta</taxon>
        <taxon>Magnoliopsida</taxon>
        <taxon>eudicotyledons</taxon>
        <taxon>Gunneridae</taxon>
        <taxon>Pentapetalae</taxon>
        <taxon>rosids</taxon>
        <taxon>fabids</taxon>
        <taxon>Fabales</taxon>
        <taxon>Fabaceae</taxon>
        <taxon>Papilionoideae</taxon>
        <taxon>50 kb inversion clade</taxon>
        <taxon>NPAAA clade</taxon>
        <taxon>Hologalegina</taxon>
        <taxon>IRL clade</taxon>
        <taxon>Trifolieae</taxon>
        <taxon>Trifolium</taxon>
    </lineage>
</organism>
<reference evidence="1 2" key="1">
    <citation type="journal article" date="2018" name="Front. Plant Sci.">
        <title>Red Clover (Trifolium pratense) and Zigzag Clover (T. medium) - A Picture of Genomic Similarities and Differences.</title>
        <authorList>
            <person name="Dluhosova J."/>
            <person name="Istvanek J."/>
            <person name="Nedelnik J."/>
            <person name="Repkova J."/>
        </authorList>
    </citation>
    <scope>NUCLEOTIDE SEQUENCE [LARGE SCALE GENOMIC DNA]</scope>
    <source>
        <strain evidence="2">cv. 10/8</strain>
        <tissue evidence="1">Leaf</tissue>
    </source>
</reference>
<dbReference type="AlphaFoldDB" id="A0A392R736"/>
<sequence>MPPPSQIGFFNHHRCNAGGRTDDGGGGVSHLWWNDGEMEIVWERGQERITHERIQILNWEIIL</sequence>
<accession>A0A392R736</accession>
<evidence type="ECO:0000313" key="2">
    <source>
        <dbReference type="Proteomes" id="UP000265520"/>
    </source>
</evidence>
<keyword evidence="2" id="KW-1185">Reference proteome</keyword>
<proteinExistence type="predicted"/>
<dbReference type="EMBL" id="LXQA010191052">
    <property type="protein sequence ID" value="MCI31902.1"/>
    <property type="molecule type" value="Genomic_DNA"/>
</dbReference>
<evidence type="ECO:0000313" key="1">
    <source>
        <dbReference type="EMBL" id="MCI31902.1"/>
    </source>
</evidence>
<name>A0A392R736_9FABA</name>
<comment type="caution">
    <text evidence="1">The sequence shown here is derived from an EMBL/GenBank/DDBJ whole genome shotgun (WGS) entry which is preliminary data.</text>
</comment>
<protein>
    <submittedName>
        <fullName evidence="1">Uncharacterized protein</fullName>
    </submittedName>
</protein>